<comment type="caution">
    <text evidence="2">The sequence shown here is derived from an EMBL/GenBank/DDBJ whole genome shotgun (WGS) entry which is preliminary data.</text>
</comment>
<evidence type="ECO:0000313" key="3">
    <source>
        <dbReference type="Proteomes" id="UP001525379"/>
    </source>
</evidence>
<name>A0ABT2HTY5_9MICO</name>
<dbReference type="RefSeq" id="WP_206395153.1">
    <property type="nucleotide sequence ID" value="NZ_JAFDPW010000002.1"/>
</dbReference>
<keyword evidence="3" id="KW-1185">Reference proteome</keyword>
<accession>A0ABT2HTY5</accession>
<proteinExistence type="predicted"/>
<dbReference type="InterPro" id="IPR032716">
    <property type="entry name" value="ACC_epsilon"/>
</dbReference>
<dbReference type="Pfam" id="PF13822">
    <property type="entry name" value="ACC_epsilon"/>
    <property type="match status" value="1"/>
</dbReference>
<dbReference type="Proteomes" id="UP001525379">
    <property type="component" value="Unassembled WGS sequence"/>
</dbReference>
<gene>
    <name evidence="2" type="ORF">M3D15_00285</name>
</gene>
<feature type="region of interest" description="Disordered" evidence="1">
    <location>
        <begin position="1"/>
        <end position="23"/>
    </location>
</feature>
<feature type="region of interest" description="Disordered" evidence="1">
    <location>
        <begin position="45"/>
        <end position="83"/>
    </location>
</feature>
<organism evidence="2 3">
    <name type="scientific">Pseudoclavibacter albus</name>
    <dbReference type="NCBI Taxonomy" id="272241"/>
    <lineage>
        <taxon>Bacteria</taxon>
        <taxon>Bacillati</taxon>
        <taxon>Actinomycetota</taxon>
        <taxon>Actinomycetes</taxon>
        <taxon>Micrococcales</taxon>
        <taxon>Microbacteriaceae</taxon>
        <taxon>Pseudoclavibacter</taxon>
    </lineage>
</organism>
<dbReference type="EMBL" id="JALXSQ010000001">
    <property type="protein sequence ID" value="MCT2041786.1"/>
    <property type="molecule type" value="Genomic_DNA"/>
</dbReference>
<sequence length="83" mass="8972">MVEPTKNEGAPLAMPTGSIHGNPSEEEFAAIAAVFDALADELAAQDTPRDLPTEQSRWVKSQRAMRGVNQDPFAPDPFGSRYA</sequence>
<evidence type="ECO:0000313" key="2">
    <source>
        <dbReference type="EMBL" id="MCT2041786.1"/>
    </source>
</evidence>
<evidence type="ECO:0000256" key="1">
    <source>
        <dbReference type="SAM" id="MobiDB-lite"/>
    </source>
</evidence>
<protein>
    <submittedName>
        <fullName evidence="2">Acyl-CoA carboxylase subunit epsilon</fullName>
    </submittedName>
</protein>
<reference evidence="2 3" key="1">
    <citation type="submission" date="2022-04" db="EMBL/GenBank/DDBJ databases">
        <title>Human microbiome associated bacterial genomes.</title>
        <authorList>
            <person name="Sandstrom S."/>
            <person name="Salamzade R."/>
            <person name="Kalan L.R."/>
        </authorList>
    </citation>
    <scope>NUCLEOTIDE SEQUENCE [LARGE SCALE GENOMIC DNA]</scope>
    <source>
        <strain evidence="3">p3-SID1799</strain>
    </source>
</reference>